<evidence type="ECO:0000313" key="8">
    <source>
        <dbReference type="EMBL" id="GCC32742.1"/>
    </source>
</evidence>
<dbReference type="GO" id="GO:0007026">
    <property type="term" value="P:negative regulation of microtubule depolymerization"/>
    <property type="evidence" value="ECO:0007669"/>
    <property type="project" value="TreeGrafter"/>
</dbReference>
<evidence type="ECO:0000256" key="6">
    <source>
        <dbReference type="SAM" id="MobiDB-lite"/>
    </source>
</evidence>
<gene>
    <name evidence="8" type="ORF">chiPu_0011206</name>
</gene>
<keyword evidence="3" id="KW-0963">Cytoplasm</keyword>
<keyword evidence="5" id="KW-0206">Cytoskeleton</keyword>
<evidence type="ECO:0000256" key="4">
    <source>
        <dbReference type="ARBA" id="ARBA00022553"/>
    </source>
</evidence>
<evidence type="ECO:0000256" key="1">
    <source>
        <dbReference type="ARBA" id="ARBA00004245"/>
    </source>
</evidence>
<evidence type="ECO:0000256" key="5">
    <source>
        <dbReference type="ARBA" id="ARBA00023212"/>
    </source>
</evidence>
<dbReference type="Proteomes" id="UP000287033">
    <property type="component" value="Unassembled WGS sequence"/>
</dbReference>
<dbReference type="AlphaFoldDB" id="A0A401SQV3"/>
<feature type="compositionally biased region" description="Basic and acidic residues" evidence="6">
    <location>
        <begin position="783"/>
        <end position="793"/>
    </location>
</feature>
<feature type="compositionally biased region" description="Basic and acidic residues" evidence="6">
    <location>
        <begin position="799"/>
        <end position="808"/>
    </location>
</feature>
<dbReference type="Gene3D" id="1.25.40.430">
    <property type="match status" value="1"/>
</dbReference>
<evidence type="ECO:0000313" key="9">
    <source>
        <dbReference type="Proteomes" id="UP000287033"/>
    </source>
</evidence>
<name>A0A401SQV3_CHIPU</name>
<evidence type="ECO:0000256" key="3">
    <source>
        <dbReference type="ARBA" id="ARBA00022490"/>
    </source>
</evidence>
<sequence length="925" mass="103774">MVKPERKALESHALTSSHFATLQTSSYPAPAQLQTQLITSTHPLRLRGFKRSRTPSLSAWPRPHPHPKHNARVLTTPFQKYLPAWSRNERIGRFAHGHVVWSSPLRGGSRRHQIQTDTKPCDWSGGERVNGGGEAALLQIQSNMSTVFTATGAKSRQPLSYAEQRRQKLEEYLQRKKSANNVAIRARSRLESRAYLRDKTNIEKLQASTWQKEGMVFGGKKIESKNSIQNKPVQNRTIYQLSTQSESTLLKRESPFVNNNSATSETGMPSQQITQPEGHLLAAQENNLEVEQKLKGNITVAVNKSKTAQSTDSKMLHFGQKYNSNVEQKSKLKSHPKVQKVTLSQSFLAVKNEQAKLMIDEKNNQSKLPNTTFKKPILGSFRGKIVESKIQSFRSGTLQKERRQEKTDLVTHTSTEMHNIESKGIMHKPRPKGVENRHPVRRAMNVTSHSKQKSLTAATGLLTASSQKPLVTDCAQSGCDDTAVVATPTIRAKKTTVPIQHTSNSVSARHPSWNFSKAVGNLKPLKQKVPIEGKSGAPLTQSVASKGKLVKRPTMTSLQRKKVVESHWTAIVEEENQSELVEKVNQTLSQYLKQINEGCPSEDCLQSLQTLIENVPKAKKFARYWICLAQLEQRKGSVHNVMAIYEQAIKIGAQPADELRITLVDILKNTKTPKKHVAMNKTEDGAQKDPKLELLCVTEQSVSERNKVDLADTEQRPSIEKSVKCMNDKSDLPPENHEMRIAATDDLNVSRENERDPLLTEQQVSCNRKADLSAGEQQLYAREEVEPTSKELHSPSMERVVDEADGKEDCEVEDVTADHMKTPLKQILTQSKTQNRGSSIKYSVSVTPRNKCDKNVVQMENRNSAIKELKFLTPVRRSRRIEQASSQMPLMLQDHNPCVSSLEDLKNLGGVSIAYSFEMNNALQE</sequence>
<dbReference type="InterPro" id="IPR026165">
    <property type="entry name" value="CKAP2_fam"/>
</dbReference>
<dbReference type="PANTHER" id="PTHR16076:SF8">
    <property type="entry name" value="CYTOSKELETON-ASSOCIATED PROTEIN 2"/>
    <property type="match status" value="1"/>
</dbReference>
<dbReference type="STRING" id="137246.A0A401SQV3"/>
<dbReference type="InterPro" id="IPR029197">
    <property type="entry name" value="CKAP2_C"/>
</dbReference>
<evidence type="ECO:0000259" key="7">
    <source>
        <dbReference type="Pfam" id="PF15297"/>
    </source>
</evidence>
<dbReference type="OrthoDB" id="9945093at2759"/>
<feature type="domain" description="Cytoskeleton-associated protein 2 C-terminal" evidence="7">
    <location>
        <begin position="760"/>
        <end position="923"/>
    </location>
</feature>
<dbReference type="GO" id="GO:0015630">
    <property type="term" value="C:microtubule cytoskeleton"/>
    <property type="evidence" value="ECO:0007669"/>
    <property type="project" value="TreeGrafter"/>
</dbReference>
<dbReference type="PANTHER" id="PTHR16076">
    <property type="entry name" value="CYTOSKELETON ASSOCIATED PROTEIN 2-RELATED"/>
    <property type="match status" value="1"/>
</dbReference>
<organism evidence="8 9">
    <name type="scientific">Chiloscyllium punctatum</name>
    <name type="common">Brownbanded bambooshark</name>
    <name type="synonym">Hemiscyllium punctatum</name>
    <dbReference type="NCBI Taxonomy" id="137246"/>
    <lineage>
        <taxon>Eukaryota</taxon>
        <taxon>Metazoa</taxon>
        <taxon>Chordata</taxon>
        <taxon>Craniata</taxon>
        <taxon>Vertebrata</taxon>
        <taxon>Chondrichthyes</taxon>
        <taxon>Elasmobranchii</taxon>
        <taxon>Galeomorphii</taxon>
        <taxon>Galeoidea</taxon>
        <taxon>Orectolobiformes</taxon>
        <taxon>Hemiscylliidae</taxon>
        <taxon>Chiloscyllium</taxon>
    </lineage>
</organism>
<comment type="caution">
    <text evidence="8">The sequence shown here is derived from an EMBL/GenBank/DDBJ whole genome shotgun (WGS) entry which is preliminary data.</text>
</comment>
<keyword evidence="9" id="KW-1185">Reference proteome</keyword>
<evidence type="ECO:0000256" key="2">
    <source>
        <dbReference type="ARBA" id="ARBA00009468"/>
    </source>
</evidence>
<keyword evidence="4" id="KW-0597">Phosphoprotein</keyword>
<feature type="region of interest" description="Disordered" evidence="6">
    <location>
        <begin position="783"/>
        <end position="808"/>
    </location>
</feature>
<protein>
    <recommendedName>
        <fullName evidence="7">Cytoskeleton-associated protein 2 C-terminal domain-containing protein</fullName>
    </recommendedName>
</protein>
<dbReference type="EMBL" id="BEZZ01000457">
    <property type="protein sequence ID" value="GCC32742.1"/>
    <property type="molecule type" value="Genomic_DNA"/>
</dbReference>
<accession>A0A401SQV3</accession>
<proteinExistence type="inferred from homology"/>
<dbReference type="OMA" id="ENHEMRI"/>
<dbReference type="Pfam" id="PF15297">
    <property type="entry name" value="CKAP2_C"/>
    <property type="match status" value="2"/>
</dbReference>
<feature type="domain" description="Cytoskeleton-associated protein 2 C-terminal" evidence="7">
    <location>
        <begin position="536"/>
        <end position="728"/>
    </location>
</feature>
<comment type="subcellular location">
    <subcellularLocation>
        <location evidence="1">Cytoplasm</location>
        <location evidence="1">Cytoskeleton</location>
    </subcellularLocation>
</comment>
<comment type="similarity">
    <text evidence="2">Belongs to the CKAP2 family.</text>
</comment>
<reference evidence="8 9" key="1">
    <citation type="journal article" date="2018" name="Nat. Ecol. Evol.">
        <title>Shark genomes provide insights into elasmobranch evolution and the origin of vertebrates.</title>
        <authorList>
            <person name="Hara Y"/>
            <person name="Yamaguchi K"/>
            <person name="Onimaru K"/>
            <person name="Kadota M"/>
            <person name="Koyanagi M"/>
            <person name="Keeley SD"/>
            <person name="Tatsumi K"/>
            <person name="Tanaka K"/>
            <person name="Motone F"/>
            <person name="Kageyama Y"/>
            <person name="Nozu R"/>
            <person name="Adachi N"/>
            <person name="Nishimura O"/>
            <person name="Nakagawa R"/>
            <person name="Tanegashima C"/>
            <person name="Kiyatake I"/>
            <person name="Matsumoto R"/>
            <person name="Murakumo K"/>
            <person name="Nishida K"/>
            <person name="Terakita A"/>
            <person name="Kuratani S"/>
            <person name="Sato K"/>
            <person name="Hyodo S Kuraku.S."/>
        </authorList>
    </citation>
    <scope>NUCLEOTIDE SEQUENCE [LARGE SCALE GENOMIC DNA]</scope>
</reference>